<dbReference type="AlphaFoldDB" id="A0A5N4C3M0"/>
<name>A0A5N4C3M0_CAMDR</name>
<accession>A0A5N4C3M0</accession>
<reference evidence="2 3" key="1">
    <citation type="journal article" date="2019" name="Mol. Ecol. Resour.">
        <title>Improving Illumina assemblies with Hi-C and long reads: an example with the North African dromedary.</title>
        <authorList>
            <person name="Elbers J.P."/>
            <person name="Rogers M.F."/>
            <person name="Perelman P.L."/>
            <person name="Proskuryakova A.A."/>
            <person name="Serdyukova N.A."/>
            <person name="Johnson W.E."/>
            <person name="Horin P."/>
            <person name="Corander J."/>
            <person name="Murphy D."/>
            <person name="Burger P.A."/>
        </authorList>
    </citation>
    <scope>NUCLEOTIDE SEQUENCE [LARGE SCALE GENOMIC DNA]</scope>
    <source>
        <strain evidence="2">Drom800</strain>
        <tissue evidence="2">Blood</tissue>
    </source>
</reference>
<protein>
    <submittedName>
        <fullName evidence="2">RalBP1-associated Eps domain-containing protein 2</fullName>
    </submittedName>
</protein>
<evidence type="ECO:0000256" key="1">
    <source>
        <dbReference type="SAM" id="MobiDB-lite"/>
    </source>
</evidence>
<dbReference type="STRING" id="9838.ENSCDRP00005021199"/>
<dbReference type="Proteomes" id="UP000299084">
    <property type="component" value="Unassembled WGS sequence"/>
</dbReference>
<proteinExistence type="predicted"/>
<comment type="caution">
    <text evidence="2">The sequence shown here is derived from an EMBL/GenBank/DDBJ whole genome shotgun (WGS) entry which is preliminary data.</text>
</comment>
<organism evidence="2 3">
    <name type="scientific">Camelus dromedarius</name>
    <name type="common">Dromedary</name>
    <name type="synonym">Arabian camel</name>
    <dbReference type="NCBI Taxonomy" id="9838"/>
    <lineage>
        <taxon>Eukaryota</taxon>
        <taxon>Metazoa</taxon>
        <taxon>Chordata</taxon>
        <taxon>Craniata</taxon>
        <taxon>Vertebrata</taxon>
        <taxon>Euteleostomi</taxon>
        <taxon>Mammalia</taxon>
        <taxon>Eutheria</taxon>
        <taxon>Laurasiatheria</taxon>
        <taxon>Artiodactyla</taxon>
        <taxon>Tylopoda</taxon>
        <taxon>Camelidae</taxon>
        <taxon>Camelus</taxon>
    </lineage>
</organism>
<feature type="compositionally biased region" description="Polar residues" evidence="1">
    <location>
        <begin position="65"/>
        <end position="75"/>
    </location>
</feature>
<evidence type="ECO:0000313" key="3">
    <source>
        <dbReference type="Proteomes" id="UP000299084"/>
    </source>
</evidence>
<keyword evidence="3" id="KW-1185">Reference proteome</keyword>
<feature type="region of interest" description="Disordered" evidence="1">
    <location>
        <begin position="58"/>
        <end position="82"/>
    </location>
</feature>
<gene>
    <name evidence="2" type="ORF">Cadr_000003657</name>
</gene>
<dbReference type="EMBL" id="JWIN03000037">
    <property type="protein sequence ID" value="KAB1253446.1"/>
    <property type="molecule type" value="Genomic_DNA"/>
</dbReference>
<evidence type="ECO:0000313" key="2">
    <source>
        <dbReference type="EMBL" id="KAB1253446.1"/>
    </source>
</evidence>
<sequence>MYSFCFFLAFPKPKWECTLFDSYSESMPANQQPRDLNRMEVKDLQMLITLTSATDEALPKDISEDSATPKDSNSLKARPRSR</sequence>